<name>A0A4U8U547_9HELI</name>
<evidence type="ECO:0000313" key="3">
    <source>
        <dbReference type="Proteomes" id="UP000029857"/>
    </source>
</evidence>
<reference evidence="2" key="2">
    <citation type="submission" date="2018-04" db="EMBL/GenBank/DDBJ databases">
        <authorList>
            <person name="Sheh A."/>
            <person name="Shen Z."/>
            <person name="Mannion A.J."/>
            <person name="Fox J.G."/>
        </authorList>
    </citation>
    <scope>NUCLEOTIDE SEQUENCE</scope>
    <source>
        <strain evidence="2">ATCC 49320</strain>
        <strain evidence="1">Missouri</strain>
    </source>
</reference>
<dbReference type="EMBL" id="JRPJ02000042">
    <property type="protein sequence ID" value="TLE08800.1"/>
    <property type="molecule type" value="Genomic_DNA"/>
</dbReference>
<dbReference type="AlphaFoldDB" id="A0A4U8U547"/>
<dbReference type="STRING" id="37372.XJ32_06485"/>
<sequence length="128" mass="14877">MRIEFRKITEKPKQIHLILDKKQSEVIFENEHIELQGEIMRQDSKLAVFRGNIKGNLQLICSLSGNEFSAEIDESLVLYFSDGIWEAQSQSKVINSLDVIEFFDGFIDFDFVLASEIESIRLDYNIKE</sequence>
<reference evidence="3 4" key="1">
    <citation type="journal article" date="2014" name="Genome Announc.">
        <title>Draft genome sequences of eight enterohepatic helicobacter species isolated from both laboratory and wild rodents.</title>
        <authorList>
            <person name="Sheh A."/>
            <person name="Shen Z."/>
            <person name="Fox J.G."/>
        </authorList>
    </citation>
    <scope>NUCLEOTIDE SEQUENCE [LARGE SCALE GENOMIC DNA]</scope>
    <source>
        <strain evidence="2 3">ATCC 49320</strain>
        <strain evidence="1 4">Missouri</strain>
    </source>
</reference>
<dbReference type="EMBL" id="JRPH02000019">
    <property type="protein sequence ID" value="TLE04124.1"/>
    <property type="molecule type" value="Genomic_DNA"/>
</dbReference>
<gene>
    <name evidence="1" type="ORF">LS77_006920</name>
    <name evidence="2" type="ORF">LS79_009310</name>
</gene>
<protein>
    <recommendedName>
        <fullName evidence="5">DUF177 domain-containing protein</fullName>
    </recommendedName>
</protein>
<dbReference type="Proteomes" id="UP000029870">
    <property type="component" value="Unassembled WGS sequence"/>
</dbReference>
<accession>A0A4U8U547</accession>
<evidence type="ECO:0000313" key="2">
    <source>
        <dbReference type="EMBL" id="TLE08800.1"/>
    </source>
</evidence>
<evidence type="ECO:0000313" key="1">
    <source>
        <dbReference type="EMBL" id="TLE04124.1"/>
    </source>
</evidence>
<organism evidence="2 3">
    <name type="scientific">Helicobacter bilis</name>
    <dbReference type="NCBI Taxonomy" id="37372"/>
    <lineage>
        <taxon>Bacteria</taxon>
        <taxon>Pseudomonadati</taxon>
        <taxon>Campylobacterota</taxon>
        <taxon>Epsilonproteobacteria</taxon>
        <taxon>Campylobacterales</taxon>
        <taxon>Helicobacteraceae</taxon>
        <taxon>Helicobacter</taxon>
    </lineage>
</organism>
<dbReference type="Proteomes" id="UP000029857">
    <property type="component" value="Unassembled WGS sequence"/>
</dbReference>
<comment type="caution">
    <text evidence="2">The sequence shown here is derived from an EMBL/GenBank/DDBJ whole genome shotgun (WGS) entry which is preliminary data.</text>
</comment>
<proteinExistence type="predicted"/>
<evidence type="ECO:0000313" key="4">
    <source>
        <dbReference type="Proteomes" id="UP000029870"/>
    </source>
</evidence>
<evidence type="ECO:0008006" key="5">
    <source>
        <dbReference type="Google" id="ProtNLM"/>
    </source>
</evidence>